<dbReference type="Gene3D" id="3.10.450.50">
    <property type="match status" value="1"/>
</dbReference>
<organism evidence="2 3">
    <name type="scientific">Sphingobium vermicomposti</name>
    <dbReference type="NCBI Taxonomy" id="529005"/>
    <lineage>
        <taxon>Bacteria</taxon>
        <taxon>Pseudomonadati</taxon>
        <taxon>Pseudomonadota</taxon>
        <taxon>Alphaproteobacteria</taxon>
        <taxon>Sphingomonadales</taxon>
        <taxon>Sphingomonadaceae</taxon>
        <taxon>Sphingobium</taxon>
    </lineage>
</organism>
<evidence type="ECO:0000259" key="1">
    <source>
        <dbReference type="Pfam" id="PF12680"/>
    </source>
</evidence>
<dbReference type="Pfam" id="PF12680">
    <property type="entry name" value="SnoaL_2"/>
    <property type="match status" value="1"/>
</dbReference>
<dbReference type="SUPFAM" id="SSF54427">
    <property type="entry name" value="NTF2-like"/>
    <property type="match status" value="1"/>
</dbReference>
<accession>A0A846MHU2</accession>
<proteinExistence type="predicted"/>
<dbReference type="InterPro" id="IPR037401">
    <property type="entry name" value="SnoaL-like"/>
</dbReference>
<name>A0A846MHU2_9SPHN</name>
<evidence type="ECO:0000313" key="3">
    <source>
        <dbReference type="Proteomes" id="UP000576821"/>
    </source>
</evidence>
<comment type="caution">
    <text evidence="2">The sequence shown here is derived from an EMBL/GenBank/DDBJ whole genome shotgun (WGS) entry which is preliminary data.</text>
</comment>
<dbReference type="AlphaFoldDB" id="A0A846MHU2"/>
<dbReference type="InterPro" id="IPR032710">
    <property type="entry name" value="NTF2-like_dom_sf"/>
</dbReference>
<keyword evidence="3" id="KW-1185">Reference proteome</keyword>
<gene>
    <name evidence="2" type="ORF">FHS54_002856</name>
</gene>
<feature type="domain" description="SnoaL-like" evidence="1">
    <location>
        <begin position="12"/>
        <end position="119"/>
    </location>
</feature>
<dbReference type="RefSeq" id="WP_167304696.1">
    <property type="nucleotide sequence ID" value="NZ_JAASQR010000004.1"/>
</dbReference>
<reference evidence="2 3" key="1">
    <citation type="submission" date="2020-03" db="EMBL/GenBank/DDBJ databases">
        <title>Genomic Encyclopedia of Type Strains, Phase IV (KMG-IV): sequencing the most valuable type-strain genomes for metagenomic binning, comparative biology and taxonomic classification.</title>
        <authorList>
            <person name="Goeker M."/>
        </authorList>
    </citation>
    <scope>NUCLEOTIDE SEQUENCE [LARGE SCALE GENOMIC DNA]</scope>
    <source>
        <strain evidence="2 3">DSM 21299</strain>
    </source>
</reference>
<protein>
    <recommendedName>
        <fullName evidence="1">SnoaL-like domain-containing protein</fullName>
    </recommendedName>
</protein>
<dbReference type="Proteomes" id="UP000576821">
    <property type="component" value="Unassembled WGS sequence"/>
</dbReference>
<sequence length="135" mass="15515">MSKAEVNCKLINDYLDCWARGDIETAQSYWSDDMYFFQAGHSRLAGKFDSPDDFSRRWVQPLLEMTNNRWTVTSNPEVILSGDDGCVVNIYEKMVRDGKGEIDTNKLVVYTIRGDKITSCRMYDGDQGAIDDFWS</sequence>
<evidence type="ECO:0000313" key="2">
    <source>
        <dbReference type="EMBL" id="NIJ17856.1"/>
    </source>
</evidence>
<dbReference type="EMBL" id="JAASQR010000004">
    <property type="protein sequence ID" value="NIJ17856.1"/>
    <property type="molecule type" value="Genomic_DNA"/>
</dbReference>